<evidence type="ECO:0000313" key="1">
    <source>
        <dbReference type="EMBL" id="QLL64461.1"/>
    </source>
</evidence>
<dbReference type="KEGG" id="emx:FKV68_23895"/>
<gene>
    <name evidence="1" type="ORF">FKV68_23895</name>
</gene>
<evidence type="ECO:0000313" key="2">
    <source>
        <dbReference type="Proteomes" id="UP000510721"/>
    </source>
</evidence>
<name>A0A859R063_9HYPH</name>
<protein>
    <submittedName>
        <fullName evidence="1">Uncharacterized protein</fullName>
    </submittedName>
</protein>
<accession>A0A859R063</accession>
<geneLocation type="plasmid" evidence="2">
    <name>pemeittgr7b</name>
</geneLocation>
<dbReference type="AlphaFoldDB" id="A0A859R063"/>
<dbReference type="Proteomes" id="UP000510721">
    <property type="component" value="Plasmid pEmeITTGR7b"/>
</dbReference>
<organism evidence="1 2">
    <name type="scientific">Sinorhizobium mexicanum</name>
    <dbReference type="NCBI Taxonomy" id="375549"/>
    <lineage>
        <taxon>Bacteria</taxon>
        <taxon>Pseudomonadati</taxon>
        <taxon>Pseudomonadota</taxon>
        <taxon>Alphaproteobacteria</taxon>
        <taxon>Hyphomicrobiales</taxon>
        <taxon>Rhizobiaceae</taxon>
        <taxon>Sinorhizobium/Ensifer group</taxon>
        <taxon>Sinorhizobium</taxon>
    </lineage>
</organism>
<keyword evidence="2" id="KW-1185">Reference proteome</keyword>
<keyword evidence="1" id="KW-0614">Plasmid</keyword>
<proteinExistence type="predicted"/>
<reference evidence="1 2" key="1">
    <citation type="submission" date="2019-06" db="EMBL/GenBank/DDBJ databases">
        <title>Complete genome sequence of Ensifer mexicanus ITTG R7 isolated from nodules of Acacia angustissima (Mill.) Kuntze.</title>
        <authorList>
            <person name="Rincon-Rosales R."/>
            <person name="Rogel M.A."/>
            <person name="Guerrero G."/>
            <person name="Rincon-Molina C.I."/>
            <person name="Lopez-Lopez A."/>
            <person name="Martinez-Romero E."/>
        </authorList>
    </citation>
    <scope>NUCLEOTIDE SEQUENCE [LARGE SCALE GENOMIC DNA]</scope>
    <source>
        <strain evidence="1 2">ITTG R7</strain>
        <plasmid evidence="2">pemeittgr7b</plasmid>
    </source>
</reference>
<dbReference type="EMBL" id="CP041240">
    <property type="protein sequence ID" value="QLL64461.1"/>
    <property type="molecule type" value="Genomic_DNA"/>
</dbReference>
<dbReference type="RefSeq" id="WP_180941999.1">
    <property type="nucleotide sequence ID" value="NZ_CP041240.1"/>
</dbReference>
<sequence length="117" mass="12760">MKRNLSSATIKTPLLEIDGELRGMLLSDRARATAAVAIHLCLRIGHDYVFWRGSDKATLDAVTREIADAIWRVPLSTITQFVKAEDKAGATDAIAQEVLAGLTAAFEVQYVREPYGG</sequence>